<accession>A0ABD6AG36</accession>
<dbReference type="RefSeq" id="WP_256407356.1">
    <property type="nucleotide sequence ID" value="NZ_JANHDN010000001.1"/>
</dbReference>
<evidence type="ECO:0000259" key="1">
    <source>
        <dbReference type="Pfam" id="PF04865"/>
    </source>
</evidence>
<keyword evidence="3" id="KW-1185">Reference proteome</keyword>
<dbReference type="InterPro" id="IPR006949">
    <property type="entry name" value="Barrel_Baseplate_J-like"/>
</dbReference>
<reference evidence="2 3" key="1">
    <citation type="journal article" date="2019" name="Int. J. Syst. Evol. Microbiol.">
        <title>The Global Catalogue of Microorganisms (GCM) 10K type strain sequencing project: providing services to taxonomists for standard genome sequencing and annotation.</title>
        <authorList>
            <consortium name="The Broad Institute Genomics Platform"/>
            <consortium name="The Broad Institute Genome Sequencing Center for Infectious Disease"/>
            <person name="Wu L."/>
            <person name="Ma J."/>
        </authorList>
    </citation>
    <scope>NUCLEOTIDE SEQUENCE [LARGE SCALE GENOMIC DNA]</scope>
    <source>
        <strain evidence="2 3">CGMCC 1.12554</strain>
    </source>
</reference>
<comment type="caution">
    <text evidence="2">The sequence shown here is derived from an EMBL/GenBank/DDBJ whole genome shotgun (WGS) entry which is preliminary data.</text>
</comment>
<evidence type="ECO:0000313" key="3">
    <source>
        <dbReference type="Proteomes" id="UP001596545"/>
    </source>
</evidence>
<name>A0ABD6AG36_9EURY</name>
<dbReference type="AlphaFoldDB" id="A0ABD6AG36"/>
<dbReference type="EMBL" id="JBHTBL010000001">
    <property type="protein sequence ID" value="MFC7323256.1"/>
    <property type="molecule type" value="Genomic_DNA"/>
</dbReference>
<dbReference type="Proteomes" id="UP001596545">
    <property type="component" value="Unassembled WGS sequence"/>
</dbReference>
<sequence length="389" mass="39973">MPISPPTQSDIYTDIRDRVIASDADLTNWSPNSPEKALTDEGYASLLAVLWHATLAAQLSGWIAYAGGPITTDDLDELGLTPASEGGSVDLDLLNSMMRDADLDAKAAQNSVTRDPGAFATGELEITTTSDAVVVDEGFRVTTGGTESRAFVTTEEVTPADGSTTVTASIEAAERGSEYNVGSDTITVMPSPPQGVQGVTNPAATTGGEDAETNAELRARAQQAIVQNSGGGTTGGIEGGIVSAFDGVATADVIVDEFKDATPVYADVIVDGGPSDAEVQARIDELRPVGIQHNLIRPTQITIDVTADVTGTGADASALESAVTEYIGELGIGEDVVRDSIVATLMTEDPDVTGIDSLTVSDSSGTIADDRVIGAREKAIPGTVSVTVV</sequence>
<protein>
    <submittedName>
        <fullName evidence="2">Baseplate J/gp47 family protein</fullName>
    </submittedName>
</protein>
<gene>
    <name evidence="2" type="ORF">ACFQMF_01550</name>
</gene>
<feature type="domain" description="Baseplate protein J-like barrel" evidence="1">
    <location>
        <begin position="125"/>
        <end position="208"/>
    </location>
</feature>
<evidence type="ECO:0000313" key="2">
    <source>
        <dbReference type="EMBL" id="MFC7323256.1"/>
    </source>
</evidence>
<proteinExistence type="predicted"/>
<dbReference type="Pfam" id="PF04865">
    <property type="entry name" value="Baseplate_J"/>
    <property type="match status" value="1"/>
</dbReference>
<organism evidence="2 3">
    <name type="scientific">Halorubrum rutilum</name>
    <dbReference type="NCBI Taxonomy" id="1364933"/>
    <lineage>
        <taxon>Archaea</taxon>
        <taxon>Methanobacteriati</taxon>
        <taxon>Methanobacteriota</taxon>
        <taxon>Stenosarchaea group</taxon>
        <taxon>Halobacteria</taxon>
        <taxon>Halobacteriales</taxon>
        <taxon>Haloferacaceae</taxon>
        <taxon>Halorubrum</taxon>
    </lineage>
</organism>